<feature type="region of interest" description="Disordered" evidence="1">
    <location>
        <begin position="1"/>
        <end position="21"/>
    </location>
</feature>
<sequence>SPPANERSEAQVVEVTKETLKTSENNRLTATEAAVECAPRLRRKILTNRSLTTESSNSCGCLWSQTDSQQDYQHHKLLREKSKM</sequence>
<reference evidence="2" key="1">
    <citation type="submission" date="2021-06" db="EMBL/GenBank/DDBJ databases">
        <title>Updating the genus Pseudomonas: Description of 43 new species and partition of the Pseudomonas putida group.</title>
        <authorList>
            <person name="Girard L."/>
            <person name="Lood C."/>
            <person name="Vandamme P."/>
            <person name="Rokni-Zadeh H."/>
            <person name="Van Noort V."/>
            <person name="Hofte M."/>
            <person name="Lavigne R."/>
            <person name="De Mot R."/>
        </authorList>
    </citation>
    <scope>NUCLEOTIDE SEQUENCE</scope>
    <source>
        <strain evidence="2">SWRI79</strain>
    </source>
</reference>
<keyword evidence="3" id="KW-1185">Reference proteome</keyword>
<name>A0ABS6Q4T3_9PSED</name>
<evidence type="ECO:0000313" key="3">
    <source>
        <dbReference type="Proteomes" id="UP000886900"/>
    </source>
</evidence>
<evidence type="ECO:0000256" key="1">
    <source>
        <dbReference type="SAM" id="MobiDB-lite"/>
    </source>
</evidence>
<dbReference type="Proteomes" id="UP000886900">
    <property type="component" value="Unassembled WGS sequence"/>
</dbReference>
<comment type="caution">
    <text evidence="2">The sequence shown here is derived from an EMBL/GenBank/DDBJ whole genome shotgun (WGS) entry which is preliminary data.</text>
</comment>
<dbReference type="RefSeq" id="WP_217858956.1">
    <property type="nucleotide sequence ID" value="NZ_JAHSTV010000028.1"/>
</dbReference>
<accession>A0ABS6Q4T3</accession>
<dbReference type="EMBL" id="JAHSTV010000028">
    <property type="protein sequence ID" value="MBV4467462.1"/>
    <property type="molecule type" value="Genomic_DNA"/>
</dbReference>
<gene>
    <name evidence="2" type="ORF">KVG95_29540</name>
</gene>
<feature type="non-terminal residue" evidence="2">
    <location>
        <position position="1"/>
    </location>
</feature>
<proteinExistence type="predicted"/>
<evidence type="ECO:0000313" key="2">
    <source>
        <dbReference type="EMBL" id="MBV4467462.1"/>
    </source>
</evidence>
<protein>
    <submittedName>
        <fullName evidence="2">Uncharacterized protein</fullName>
    </submittedName>
</protein>
<organism evidence="2 3">
    <name type="scientific">Pseudomonas farris</name>
    <dbReference type="NCBI Taxonomy" id="2841207"/>
    <lineage>
        <taxon>Bacteria</taxon>
        <taxon>Pseudomonadati</taxon>
        <taxon>Pseudomonadota</taxon>
        <taxon>Gammaproteobacteria</taxon>
        <taxon>Pseudomonadales</taxon>
        <taxon>Pseudomonadaceae</taxon>
        <taxon>Pseudomonas</taxon>
    </lineage>
</organism>